<sequence>MGQFLVLNKRRGRPFWRSFFKGDALPGSGEDKQSGFDSDLGGTIKSATRGVTVPWTLVGSAAVGLWLMFSRLAFGTEPPMADSDHLVGALIVTVAVMAMAEVARPLRFINVAFGLWLIASPWLLIGAAPLASGASVITGILLIALSLPRGPRSKEHYGSWDRYVV</sequence>
<feature type="transmembrane region" description="Helical" evidence="1">
    <location>
        <begin position="123"/>
        <end position="147"/>
    </location>
</feature>
<dbReference type="InterPro" id="IPR005530">
    <property type="entry name" value="SPW"/>
</dbReference>
<accession>A0ABZ2I2I3</accession>
<keyword evidence="4" id="KW-1185">Reference proteome</keyword>
<keyword evidence="1" id="KW-0812">Transmembrane</keyword>
<protein>
    <submittedName>
        <fullName evidence="3">SPW repeat protein</fullName>
    </submittedName>
</protein>
<dbReference type="Proteomes" id="UP001369958">
    <property type="component" value="Chromosome"/>
</dbReference>
<dbReference type="Pfam" id="PF03779">
    <property type="entry name" value="SPW"/>
    <property type="match status" value="1"/>
</dbReference>
<organism evidence="3 4">
    <name type="scientific">Pelagibacterium nitratireducens</name>
    <dbReference type="NCBI Taxonomy" id="1046114"/>
    <lineage>
        <taxon>Bacteria</taxon>
        <taxon>Pseudomonadati</taxon>
        <taxon>Pseudomonadota</taxon>
        <taxon>Alphaproteobacteria</taxon>
        <taxon>Hyphomicrobiales</taxon>
        <taxon>Devosiaceae</taxon>
        <taxon>Pelagibacterium</taxon>
    </lineage>
</organism>
<gene>
    <name evidence="3" type="ORF">V6617_06260</name>
</gene>
<evidence type="ECO:0000313" key="4">
    <source>
        <dbReference type="Proteomes" id="UP001369958"/>
    </source>
</evidence>
<reference evidence="3 4" key="1">
    <citation type="submission" date="2024-02" db="EMBL/GenBank/DDBJ databases">
        <title>Complete genome sequence of Pelagibacterium nitratireducens ZH15.</title>
        <authorList>
            <person name="Zhao L.H."/>
        </authorList>
    </citation>
    <scope>NUCLEOTIDE SEQUENCE [LARGE SCALE GENOMIC DNA]</scope>
    <source>
        <strain evidence="3 4">ZH15</strain>
    </source>
</reference>
<feature type="transmembrane region" description="Helical" evidence="1">
    <location>
        <begin position="86"/>
        <end position="103"/>
    </location>
</feature>
<name>A0ABZ2I2I3_9HYPH</name>
<evidence type="ECO:0000256" key="1">
    <source>
        <dbReference type="SAM" id="Phobius"/>
    </source>
</evidence>
<feature type="domain" description="SPW repeat-containing integral membrane" evidence="2">
    <location>
        <begin position="58"/>
        <end position="147"/>
    </location>
</feature>
<proteinExistence type="predicted"/>
<evidence type="ECO:0000259" key="2">
    <source>
        <dbReference type="Pfam" id="PF03779"/>
    </source>
</evidence>
<dbReference type="EMBL" id="CP146275">
    <property type="protein sequence ID" value="WWT34062.1"/>
    <property type="molecule type" value="Genomic_DNA"/>
</dbReference>
<feature type="transmembrane region" description="Helical" evidence="1">
    <location>
        <begin position="55"/>
        <end position="74"/>
    </location>
</feature>
<keyword evidence="1" id="KW-1133">Transmembrane helix</keyword>
<dbReference type="RefSeq" id="WP_338609801.1">
    <property type="nucleotide sequence ID" value="NZ_CP146275.1"/>
</dbReference>
<evidence type="ECO:0000313" key="3">
    <source>
        <dbReference type="EMBL" id="WWT34062.1"/>
    </source>
</evidence>
<keyword evidence="1" id="KW-0472">Membrane</keyword>